<feature type="transmembrane region" description="Helical" evidence="1">
    <location>
        <begin position="136"/>
        <end position="167"/>
    </location>
</feature>
<organism evidence="3 4">
    <name type="scientific">Acidiphilium acidophilum</name>
    <name type="common">Thiobacillus acidophilus</name>
    <dbReference type="NCBI Taxonomy" id="76588"/>
    <lineage>
        <taxon>Bacteria</taxon>
        <taxon>Pseudomonadati</taxon>
        <taxon>Pseudomonadota</taxon>
        <taxon>Alphaproteobacteria</taxon>
        <taxon>Acetobacterales</taxon>
        <taxon>Acidocellaceae</taxon>
        <taxon>Acidiphilium</taxon>
    </lineage>
</organism>
<dbReference type="EMBL" id="JAWXYB010000002">
    <property type="protein sequence ID" value="MDX5929401.1"/>
    <property type="molecule type" value="Genomic_DNA"/>
</dbReference>
<gene>
    <name evidence="3" type="ORF">SIL87_01295</name>
</gene>
<name>A0AAW9DL10_ACIAO</name>
<sequence length="189" mass="20868">MERFAPVRQSMLMRPLPSSVTARQQQRGSMGHLNDLLFLLINAGAHPPEFLLSAALFLATWLVPLAILVFVLLWIRKGRPDRIGLISATITMLIALGVNQIIGLFYFHPRPFMIGLGHQYLPHPPDNSFPSDHATFLWSLGFALLALGALRAWAALLVMAGFAVAWARVYVGVHFPFEGLFAGGGEILR</sequence>
<dbReference type="Gene3D" id="1.20.144.10">
    <property type="entry name" value="Phosphatidic acid phosphatase type 2/haloperoxidase"/>
    <property type="match status" value="1"/>
</dbReference>
<dbReference type="Proteomes" id="UP001279553">
    <property type="component" value="Unassembled WGS sequence"/>
</dbReference>
<evidence type="ECO:0000259" key="2">
    <source>
        <dbReference type="SMART" id="SM00014"/>
    </source>
</evidence>
<keyword evidence="1" id="KW-1133">Transmembrane helix</keyword>
<keyword evidence="4" id="KW-1185">Reference proteome</keyword>
<dbReference type="CDD" id="cd03385">
    <property type="entry name" value="PAP2_BcrC_like"/>
    <property type="match status" value="1"/>
</dbReference>
<feature type="domain" description="Phosphatidic acid phosphatase type 2/haloperoxidase" evidence="2">
    <location>
        <begin position="85"/>
        <end position="189"/>
    </location>
</feature>
<dbReference type="GO" id="GO:0050380">
    <property type="term" value="F:undecaprenyl-diphosphatase activity"/>
    <property type="evidence" value="ECO:0007669"/>
    <property type="project" value="InterPro"/>
</dbReference>
<dbReference type="GO" id="GO:0005886">
    <property type="term" value="C:plasma membrane"/>
    <property type="evidence" value="ECO:0007669"/>
    <property type="project" value="InterPro"/>
</dbReference>
<dbReference type="Pfam" id="PF01569">
    <property type="entry name" value="PAP2"/>
    <property type="match status" value="1"/>
</dbReference>
<reference evidence="3 4" key="1">
    <citation type="submission" date="2023-11" db="EMBL/GenBank/DDBJ databases">
        <title>MicrobeMod: A computational toolkit for identifying prokaryotic methylation and restriction-modification with nanopore sequencing.</title>
        <authorList>
            <person name="Crits-Christoph A."/>
            <person name="Kang S.C."/>
            <person name="Lee H."/>
            <person name="Ostrov N."/>
        </authorList>
    </citation>
    <scope>NUCLEOTIDE SEQUENCE [LARGE SCALE GENOMIC DNA]</scope>
    <source>
        <strain evidence="3 4">DSMZ 700</strain>
    </source>
</reference>
<keyword evidence="1" id="KW-0812">Transmembrane</keyword>
<dbReference type="SMART" id="SM00014">
    <property type="entry name" value="acidPPc"/>
    <property type="match status" value="1"/>
</dbReference>
<keyword evidence="1" id="KW-0472">Membrane</keyword>
<accession>A0AAW9DL10</accession>
<dbReference type="SUPFAM" id="SSF48317">
    <property type="entry name" value="Acid phosphatase/Vanadium-dependent haloperoxidase"/>
    <property type="match status" value="1"/>
</dbReference>
<feature type="transmembrane region" description="Helical" evidence="1">
    <location>
        <begin position="50"/>
        <end position="73"/>
    </location>
</feature>
<dbReference type="RefSeq" id="WP_319612482.1">
    <property type="nucleotide sequence ID" value="NZ_JAWXYB010000002.1"/>
</dbReference>
<dbReference type="AlphaFoldDB" id="A0AAW9DL10"/>
<evidence type="ECO:0000313" key="3">
    <source>
        <dbReference type="EMBL" id="MDX5929401.1"/>
    </source>
</evidence>
<dbReference type="InterPro" id="IPR036938">
    <property type="entry name" value="PAP2/HPO_sf"/>
</dbReference>
<dbReference type="InterPro" id="IPR000326">
    <property type="entry name" value="PAP2/HPO"/>
</dbReference>
<feature type="transmembrane region" description="Helical" evidence="1">
    <location>
        <begin position="85"/>
        <end position="107"/>
    </location>
</feature>
<evidence type="ECO:0000313" key="4">
    <source>
        <dbReference type="Proteomes" id="UP001279553"/>
    </source>
</evidence>
<dbReference type="InterPro" id="IPR033879">
    <property type="entry name" value="UPP_Pase"/>
</dbReference>
<proteinExistence type="predicted"/>
<evidence type="ECO:0000256" key="1">
    <source>
        <dbReference type="SAM" id="Phobius"/>
    </source>
</evidence>
<comment type="caution">
    <text evidence="3">The sequence shown here is derived from an EMBL/GenBank/DDBJ whole genome shotgun (WGS) entry which is preliminary data.</text>
</comment>
<protein>
    <submittedName>
        <fullName evidence="3">Undecaprenyl-diphosphatase</fullName>
    </submittedName>
</protein>